<name>A0A0M2R6V9_9PROT</name>
<accession>A0A0M2R6V9</accession>
<keyword evidence="2" id="KW-1185">Reference proteome</keyword>
<dbReference type="EMBL" id="LANI01000004">
    <property type="protein sequence ID" value="KKJ77421.1"/>
    <property type="molecule type" value="Genomic_DNA"/>
</dbReference>
<reference evidence="1 2" key="1">
    <citation type="submission" date="2015-03" db="EMBL/GenBank/DDBJ databases">
        <title>Genome sequence of Kiloniella sp. P1-1, isolated from the gut microflora of Pacific white shrimp, Penaeus vannamei.</title>
        <authorList>
            <person name="Shao Z."/>
            <person name="Wang L."/>
            <person name="Li X."/>
        </authorList>
    </citation>
    <scope>NUCLEOTIDE SEQUENCE [LARGE SCALE GENOMIC DNA]</scope>
    <source>
        <strain evidence="1 2">P1-1</strain>
    </source>
</reference>
<sequence>MLVCAIAIFHIVSLVRQELLKSRKRHLGEWSSSNSKSFPFAGITRIRFKESRTVPVQSQPFTKGTPRKLKFIKDRASRDKQVTVGSKIFCRMVSKAVLWVIVCKGDLLSQD</sequence>
<dbReference type="AlphaFoldDB" id="A0A0M2R6V9"/>
<organism evidence="1 2">
    <name type="scientific">Kiloniella litopenaei</name>
    <dbReference type="NCBI Taxonomy" id="1549748"/>
    <lineage>
        <taxon>Bacteria</taxon>
        <taxon>Pseudomonadati</taxon>
        <taxon>Pseudomonadota</taxon>
        <taxon>Alphaproteobacteria</taxon>
        <taxon>Rhodospirillales</taxon>
        <taxon>Kiloniellaceae</taxon>
        <taxon>Kiloniella</taxon>
    </lineage>
</organism>
<dbReference type="Proteomes" id="UP000034491">
    <property type="component" value="Unassembled WGS sequence"/>
</dbReference>
<protein>
    <submittedName>
        <fullName evidence="1">Uncharacterized protein</fullName>
    </submittedName>
</protein>
<evidence type="ECO:0000313" key="1">
    <source>
        <dbReference type="EMBL" id="KKJ77421.1"/>
    </source>
</evidence>
<comment type="caution">
    <text evidence="1">The sequence shown here is derived from an EMBL/GenBank/DDBJ whole genome shotgun (WGS) entry which is preliminary data.</text>
</comment>
<evidence type="ECO:0000313" key="2">
    <source>
        <dbReference type="Proteomes" id="UP000034491"/>
    </source>
</evidence>
<dbReference type="STRING" id="1549748.WH95_06865"/>
<gene>
    <name evidence="1" type="ORF">WH95_06865</name>
</gene>
<proteinExistence type="predicted"/>